<accession>F8GYE0</accession>
<dbReference type="KEGG" id="cnc:CNE_BB2p00670"/>
<dbReference type="InterPro" id="IPR032710">
    <property type="entry name" value="NTF2-like_dom_sf"/>
</dbReference>
<dbReference type="InterPro" id="IPR027843">
    <property type="entry name" value="DUF4440"/>
</dbReference>
<dbReference type="AlphaFoldDB" id="F8GYE0"/>
<dbReference type="HOGENOM" id="CLU_141608_1_0_4"/>
<feature type="domain" description="DUF4440" evidence="1">
    <location>
        <begin position="28"/>
        <end position="130"/>
    </location>
</feature>
<evidence type="ECO:0000259" key="1">
    <source>
        <dbReference type="Pfam" id="PF14534"/>
    </source>
</evidence>
<dbReference type="Proteomes" id="UP000006798">
    <property type="component" value="Plasmid pBB2"/>
</dbReference>
<gene>
    <name evidence="2" type="ordered locus">CNE_BB2p00670</name>
</gene>
<name>F8GYE0_CUPNN</name>
<sequence length="143" mass="15494">MSAFVRWPGRSDMKDETKRKITSVLIADDQRHAAMIGGDMAGLDRLLGGDLVYIHGSARQDDKQQYLASIASGAVKYLDIKRTAAAVQVYGDTAVVHGHIAIQGMSSGEKRLIDSLFQSVWVLASFGWQMVGWASIPTGKAQA</sequence>
<evidence type="ECO:0000313" key="2">
    <source>
        <dbReference type="EMBL" id="AEI82881.1"/>
    </source>
</evidence>
<dbReference type="EMBL" id="CP002880">
    <property type="protein sequence ID" value="AEI82881.1"/>
    <property type="molecule type" value="Genomic_DNA"/>
</dbReference>
<keyword evidence="2" id="KW-0614">Plasmid</keyword>
<reference evidence="2 3" key="1">
    <citation type="journal article" date="2011" name="J. Bacteriol.">
        <title>Complete genome sequence of the type strain Cupriavidus necator N-1.</title>
        <authorList>
            <person name="Poehlein A."/>
            <person name="Kusian B."/>
            <person name="Friedrich B."/>
            <person name="Daniel R."/>
            <person name="Bowien B."/>
        </authorList>
    </citation>
    <scope>NUCLEOTIDE SEQUENCE [LARGE SCALE GENOMIC DNA]</scope>
    <source>
        <strain evidence="3">ATCC 43291 / DSM 13513 / CCUG 52238 / LMG 8453 / N-1</strain>
        <plasmid evidence="2 3">pBB2</plasmid>
    </source>
</reference>
<organism evidence="2 3">
    <name type="scientific">Cupriavidus necator (strain ATCC 43291 / DSM 13513 / CCUG 52238 / LMG 8453 / N-1)</name>
    <name type="common">Ralstonia eutropha</name>
    <dbReference type="NCBI Taxonomy" id="1042878"/>
    <lineage>
        <taxon>Bacteria</taxon>
        <taxon>Pseudomonadati</taxon>
        <taxon>Pseudomonadota</taxon>
        <taxon>Betaproteobacteria</taxon>
        <taxon>Burkholderiales</taxon>
        <taxon>Burkholderiaceae</taxon>
        <taxon>Cupriavidus</taxon>
    </lineage>
</organism>
<dbReference type="SUPFAM" id="SSF54427">
    <property type="entry name" value="NTF2-like"/>
    <property type="match status" value="1"/>
</dbReference>
<evidence type="ECO:0000313" key="3">
    <source>
        <dbReference type="Proteomes" id="UP000006798"/>
    </source>
</evidence>
<geneLocation type="plasmid" evidence="2 3">
    <name>pBB2</name>
</geneLocation>
<protein>
    <recommendedName>
        <fullName evidence="1">DUF4440 domain-containing protein</fullName>
    </recommendedName>
</protein>
<proteinExistence type="predicted"/>
<dbReference type="Pfam" id="PF14534">
    <property type="entry name" value="DUF4440"/>
    <property type="match status" value="1"/>
</dbReference>
<dbReference type="Gene3D" id="3.10.450.50">
    <property type="match status" value="1"/>
</dbReference>